<sequence length="1100" mass="118164">MATLCHEGVFDTIETDWATPKNAVLALIPLANSTVVAVNSDIGFGFADVFCFSFRGGVVAVVLVVGEGERRDRLENVATTLRTDRESMECAVDAVGVLVTATVGVAVGVVVNAGSTVTVAGSAAPGAPAATAVAVAASSSLSDGVVFSGLALLSSAPSAFVPTLLPLFPLNVSLRTVSALREITVRQRSNSSFASSQWNRGSNSNSGLGLSRVISPPVNTGIMFVPQASVYIVERFGKFHKILDPGLAILIPFIDRIRYVQSLKENAVEIPTQTAITQDNVTLEIDGVLYYKIEDPYKASYGVENAEFAVSQLAQTTMRAEIGQLSLDRTLAERTQLNHNIVNAINTAAFDWGIRCLRYEIRDVHPPENVVASMHQQVSAERRKRAEILESEGARQSAINIAEGRKQSIILESEAEKATQINMAEGEAASIRLKALASAQAIVEVSNAIKIQGVHGQDAVSLSVAEKYIESFGKLAKEGTTVIVPNNVGDASAVAQTDKAPLALRGTSNSNISSSSSNNNRASIFSPLGADPVSGQTDSLAQEAIETLLLLCSPNSSFIQYSDESDAAGPSAFEYIGGSLSNNGNDNSSNSSANSPKTPADIVFADDETAARAFVHLATSARETHARADGCEEQTDALFLVATAASGLEKMEQRSRISRSSSSSSSSELFGGIATPKFLQNLFLDTAKNFAVMSNGSSGGSGNSSDSGVSTTARRKTFGVDWTEVFKKVSEGPNWQPVPADFTDELQPINTKQHQTAEFNSAKQEDTQVHQQVLNCEVEQTFSIKKSSSKYNLQLIRPYVCVVDNCRKSYTKRRGLIAHGKAVHPKHMEILKKVTPHSNLLFDEGIKLLSGLESEQDEDETQKSKRKWHEEEERLHSDSPITPLIKISDTDGTVVTEPPSASAIKHAKPQKKRNRRLSASDFASDSGGEGLLTAEVAEELSLRIAFLNEQRPFICSQKGCNKRYRNVNGLKYHLEKGHNCCSEGVSDTTTGSGSTSSLLLTENSSTSSLFCDTHTLRLKSGESSAQSLCNQVNNTHIYTASPFAHTGSEESKEEELVESGEMKPFECPHPGCDKAYKNKNGLLYHLRKGKLATHGKIDAI</sequence>
<dbReference type="GO" id="GO:0098552">
    <property type="term" value="C:side of membrane"/>
    <property type="evidence" value="ECO:0007669"/>
    <property type="project" value="UniProtKB-ARBA"/>
</dbReference>
<dbReference type="PRINTS" id="PR00721">
    <property type="entry name" value="STOMATIN"/>
</dbReference>
<dbReference type="GO" id="GO:0008270">
    <property type="term" value="F:zinc ion binding"/>
    <property type="evidence" value="ECO:0007669"/>
    <property type="project" value="UniProtKB-KW"/>
</dbReference>
<gene>
    <name evidence="7" type="ORF">HK100_005571</name>
</gene>
<dbReference type="SMART" id="SM00244">
    <property type="entry name" value="PHB"/>
    <property type="match status" value="1"/>
</dbReference>
<dbReference type="CDD" id="cd08829">
    <property type="entry name" value="SPFH_paraslipin"/>
    <property type="match status" value="1"/>
</dbReference>
<accession>A0AAD5XHE6</accession>
<dbReference type="EMBL" id="JADGJH010000026">
    <property type="protein sequence ID" value="KAJ3141917.1"/>
    <property type="molecule type" value="Genomic_DNA"/>
</dbReference>
<feature type="compositionally biased region" description="Basic residues" evidence="5">
    <location>
        <begin position="905"/>
        <end position="916"/>
    </location>
</feature>
<dbReference type="GO" id="GO:0007005">
    <property type="term" value="P:mitochondrion organization"/>
    <property type="evidence" value="ECO:0007669"/>
    <property type="project" value="TreeGrafter"/>
</dbReference>
<dbReference type="AlphaFoldDB" id="A0AAD5XHE6"/>
<dbReference type="InterPro" id="IPR036013">
    <property type="entry name" value="Band_7/SPFH_dom_sf"/>
</dbReference>
<dbReference type="Pfam" id="PF01145">
    <property type="entry name" value="Band_7"/>
    <property type="match status" value="1"/>
</dbReference>
<dbReference type="InterPro" id="IPR013087">
    <property type="entry name" value="Znf_C2H2_type"/>
</dbReference>
<keyword evidence="4" id="KW-0862">Zinc</keyword>
<reference evidence="7" key="1">
    <citation type="submission" date="2020-05" db="EMBL/GenBank/DDBJ databases">
        <title>Phylogenomic resolution of chytrid fungi.</title>
        <authorList>
            <person name="Stajich J.E."/>
            <person name="Amses K."/>
            <person name="Simmons R."/>
            <person name="Seto K."/>
            <person name="Myers J."/>
            <person name="Bonds A."/>
            <person name="Quandt C.A."/>
            <person name="Barry K."/>
            <person name="Liu P."/>
            <person name="Grigoriev I."/>
            <person name="Longcore J.E."/>
            <person name="James T.Y."/>
        </authorList>
    </citation>
    <scope>NUCLEOTIDE SEQUENCE</scope>
    <source>
        <strain evidence="7">JEL0513</strain>
    </source>
</reference>
<dbReference type="Gene3D" id="3.30.160.60">
    <property type="entry name" value="Classic Zinc Finger"/>
    <property type="match status" value="2"/>
</dbReference>
<dbReference type="PANTHER" id="PTHR43327:SF10">
    <property type="entry name" value="STOMATIN-LIKE PROTEIN 2, MITOCHONDRIAL"/>
    <property type="match status" value="1"/>
</dbReference>
<name>A0AAD5XHE6_9FUNG</name>
<keyword evidence="4" id="KW-0479">Metal-binding</keyword>
<feature type="region of interest" description="Disordered" evidence="5">
    <location>
        <begin position="852"/>
        <end position="928"/>
    </location>
</feature>
<dbReference type="GO" id="GO:0005739">
    <property type="term" value="C:mitochondrion"/>
    <property type="evidence" value="ECO:0007669"/>
    <property type="project" value="UniProtKB-SubCell"/>
</dbReference>
<evidence type="ECO:0000256" key="2">
    <source>
        <dbReference type="ARBA" id="ARBA00008164"/>
    </source>
</evidence>
<dbReference type="SUPFAM" id="SSF57667">
    <property type="entry name" value="beta-beta-alpha zinc fingers"/>
    <property type="match status" value="1"/>
</dbReference>
<organism evidence="7 8">
    <name type="scientific">Physocladia obscura</name>
    <dbReference type="NCBI Taxonomy" id="109957"/>
    <lineage>
        <taxon>Eukaryota</taxon>
        <taxon>Fungi</taxon>
        <taxon>Fungi incertae sedis</taxon>
        <taxon>Chytridiomycota</taxon>
        <taxon>Chytridiomycota incertae sedis</taxon>
        <taxon>Chytridiomycetes</taxon>
        <taxon>Chytridiales</taxon>
        <taxon>Chytriomycetaceae</taxon>
        <taxon>Physocladia</taxon>
    </lineage>
</organism>
<dbReference type="SMART" id="SM00355">
    <property type="entry name" value="ZnF_C2H2"/>
    <property type="match status" value="3"/>
</dbReference>
<dbReference type="Gene3D" id="3.30.479.30">
    <property type="entry name" value="Band 7 domain"/>
    <property type="match status" value="1"/>
</dbReference>
<dbReference type="InterPro" id="IPR001107">
    <property type="entry name" value="Band_7"/>
</dbReference>
<comment type="caution">
    <text evidence="7">The sequence shown here is derived from an EMBL/GenBank/DDBJ whole genome shotgun (WGS) entry which is preliminary data.</text>
</comment>
<evidence type="ECO:0000256" key="4">
    <source>
        <dbReference type="PROSITE-ProRule" id="PRU00042"/>
    </source>
</evidence>
<evidence type="ECO:0000256" key="3">
    <source>
        <dbReference type="ARBA" id="ARBA00023128"/>
    </source>
</evidence>
<dbReference type="FunFam" id="3.30.479.30:FF:000004">
    <property type="entry name" value="Putative membrane protease family, stomatin"/>
    <property type="match status" value="1"/>
</dbReference>
<dbReference type="InterPro" id="IPR036236">
    <property type="entry name" value="Znf_C2H2_sf"/>
</dbReference>
<dbReference type="InterPro" id="IPR032435">
    <property type="entry name" value="STML2-like_C"/>
</dbReference>
<dbReference type="Proteomes" id="UP001211907">
    <property type="component" value="Unassembled WGS sequence"/>
</dbReference>
<comment type="subcellular location">
    <subcellularLocation>
        <location evidence="1">Mitochondrion</location>
    </subcellularLocation>
</comment>
<evidence type="ECO:0000256" key="1">
    <source>
        <dbReference type="ARBA" id="ARBA00004173"/>
    </source>
</evidence>
<feature type="domain" description="C2H2-type" evidence="6">
    <location>
        <begin position="1065"/>
        <end position="1094"/>
    </location>
</feature>
<evidence type="ECO:0000259" key="6">
    <source>
        <dbReference type="PROSITE" id="PS50157"/>
    </source>
</evidence>
<dbReference type="InterPro" id="IPR050710">
    <property type="entry name" value="Band7/mec-2_domain"/>
</dbReference>
<keyword evidence="8" id="KW-1185">Reference proteome</keyword>
<dbReference type="Pfam" id="PF16200">
    <property type="entry name" value="Band_7_C"/>
    <property type="match status" value="1"/>
</dbReference>
<dbReference type="InterPro" id="IPR001972">
    <property type="entry name" value="Stomatin_HflK_fam"/>
</dbReference>
<protein>
    <recommendedName>
        <fullName evidence="6">C2H2-type domain-containing protein</fullName>
    </recommendedName>
</protein>
<dbReference type="PANTHER" id="PTHR43327">
    <property type="entry name" value="STOMATIN-LIKE PROTEIN 2, MITOCHONDRIAL"/>
    <property type="match status" value="1"/>
</dbReference>
<feature type="domain" description="C2H2-type" evidence="6">
    <location>
        <begin position="799"/>
        <end position="829"/>
    </location>
</feature>
<comment type="similarity">
    <text evidence="2">Belongs to the band 7/mec-2 family.</text>
</comment>
<dbReference type="PROSITE" id="PS00028">
    <property type="entry name" value="ZINC_FINGER_C2H2_1"/>
    <property type="match status" value="2"/>
</dbReference>
<keyword evidence="3" id="KW-0496">Mitochondrion</keyword>
<evidence type="ECO:0000256" key="5">
    <source>
        <dbReference type="SAM" id="MobiDB-lite"/>
    </source>
</evidence>
<dbReference type="SUPFAM" id="SSF117892">
    <property type="entry name" value="Band 7/SPFH domain"/>
    <property type="match status" value="1"/>
</dbReference>
<proteinExistence type="inferred from homology"/>
<dbReference type="GO" id="GO:0005886">
    <property type="term" value="C:plasma membrane"/>
    <property type="evidence" value="ECO:0007669"/>
    <property type="project" value="UniProtKB-ARBA"/>
</dbReference>
<dbReference type="PROSITE" id="PS50157">
    <property type="entry name" value="ZINC_FINGER_C2H2_2"/>
    <property type="match status" value="2"/>
</dbReference>
<evidence type="ECO:0000313" key="7">
    <source>
        <dbReference type="EMBL" id="KAJ3141917.1"/>
    </source>
</evidence>
<feature type="compositionally biased region" description="Basic and acidic residues" evidence="5">
    <location>
        <begin position="868"/>
        <end position="877"/>
    </location>
</feature>
<evidence type="ECO:0000313" key="8">
    <source>
        <dbReference type="Proteomes" id="UP001211907"/>
    </source>
</evidence>
<keyword evidence="4" id="KW-0863">Zinc-finger</keyword>